<dbReference type="Pfam" id="PF07730">
    <property type="entry name" value="HisKA_3"/>
    <property type="match status" value="1"/>
</dbReference>
<evidence type="ECO:0000259" key="14">
    <source>
        <dbReference type="PROSITE" id="PS50885"/>
    </source>
</evidence>
<comment type="catalytic activity">
    <reaction evidence="1">
        <text>ATP + protein L-histidine = ADP + protein N-phospho-L-histidine.</text>
        <dbReference type="EC" id="2.7.13.3"/>
    </reaction>
</comment>
<evidence type="ECO:0000256" key="7">
    <source>
        <dbReference type="ARBA" id="ARBA00022692"/>
    </source>
</evidence>
<dbReference type="InterPro" id="IPR003594">
    <property type="entry name" value="HATPase_dom"/>
</dbReference>
<dbReference type="GO" id="GO:0046983">
    <property type="term" value="F:protein dimerization activity"/>
    <property type="evidence" value="ECO:0007669"/>
    <property type="project" value="InterPro"/>
</dbReference>
<keyword evidence="11 13" id="KW-0472">Membrane</keyword>
<dbReference type="GO" id="GO:0000155">
    <property type="term" value="F:phosphorelay sensor kinase activity"/>
    <property type="evidence" value="ECO:0007669"/>
    <property type="project" value="InterPro"/>
</dbReference>
<evidence type="ECO:0000256" key="2">
    <source>
        <dbReference type="ARBA" id="ARBA00004651"/>
    </source>
</evidence>
<name>A0A9X7VXH7_9BACL</name>
<sequence length="336" mass="37476">MTTRGKVLLATTLLPLLSTVTFIVWMHLIAGQNLWGEVIITGIWVMVGFGVGYTVTQPFLRRLYNLEEAAALIAAGRLQHRIERVDEGDEISRIGRQFNLMAVQIEEQVKTLRKLAEENRLLASEAEQLAAVHERQRLARELHDSVSQQLFALAMLTSSALKQEQQKSEALPDTLHQIAGIANAAQREMRALLLHLRPVELEGRRFDEAASSFLSAIADRHNLKCTFTDKTDVHVEPAVEEQLFRILQEAVSNVLKHAEASTIQVIWEQSGTTWKLTIMDDGVGIPESDNGGDSYGMQMMRERALALGGRCDFWRPARGTAVEIQIPMIDGGESGE</sequence>
<organism evidence="15 16">
    <name type="scientific">Alicyclobacillus mengziensis</name>
    <dbReference type="NCBI Taxonomy" id="2931921"/>
    <lineage>
        <taxon>Bacteria</taxon>
        <taxon>Bacillati</taxon>
        <taxon>Bacillota</taxon>
        <taxon>Bacilli</taxon>
        <taxon>Bacillales</taxon>
        <taxon>Alicyclobacillaceae</taxon>
        <taxon>Alicyclobacillus</taxon>
    </lineage>
</organism>
<dbReference type="InterPro" id="IPR011712">
    <property type="entry name" value="Sig_transdc_His_kin_sub3_dim/P"/>
</dbReference>
<evidence type="ECO:0000256" key="5">
    <source>
        <dbReference type="ARBA" id="ARBA00022553"/>
    </source>
</evidence>
<dbReference type="PANTHER" id="PTHR24421">
    <property type="entry name" value="NITRATE/NITRITE SENSOR PROTEIN NARX-RELATED"/>
    <property type="match status" value="1"/>
</dbReference>
<dbReference type="Gene3D" id="6.10.340.10">
    <property type="match status" value="1"/>
</dbReference>
<keyword evidence="7 13" id="KW-0812">Transmembrane</keyword>
<feature type="coiled-coil region" evidence="12">
    <location>
        <begin position="105"/>
        <end position="132"/>
    </location>
</feature>
<evidence type="ECO:0000256" key="1">
    <source>
        <dbReference type="ARBA" id="ARBA00000085"/>
    </source>
</evidence>
<dbReference type="CDD" id="cd16917">
    <property type="entry name" value="HATPase_UhpB-NarQ-NarX-like"/>
    <property type="match status" value="1"/>
</dbReference>
<dbReference type="Proteomes" id="UP000663505">
    <property type="component" value="Chromosome"/>
</dbReference>
<keyword evidence="8 15" id="KW-0418">Kinase</keyword>
<dbReference type="Pfam" id="PF02518">
    <property type="entry name" value="HATPase_c"/>
    <property type="match status" value="1"/>
</dbReference>
<dbReference type="InterPro" id="IPR036890">
    <property type="entry name" value="HATPase_C_sf"/>
</dbReference>
<comment type="subcellular location">
    <subcellularLocation>
        <location evidence="2">Cell membrane</location>
        <topology evidence="2">Multi-pass membrane protein</topology>
    </subcellularLocation>
</comment>
<evidence type="ECO:0000256" key="4">
    <source>
        <dbReference type="ARBA" id="ARBA00022475"/>
    </source>
</evidence>
<evidence type="ECO:0000256" key="12">
    <source>
        <dbReference type="SAM" id="Coils"/>
    </source>
</evidence>
<keyword evidence="9 13" id="KW-1133">Transmembrane helix</keyword>
<evidence type="ECO:0000256" key="13">
    <source>
        <dbReference type="SAM" id="Phobius"/>
    </source>
</evidence>
<dbReference type="AlphaFoldDB" id="A0A9X7VXH7"/>
<evidence type="ECO:0000313" key="16">
    <source>
        <dbReference type="Proteomes" id="UP000663505"/>
    </source>
</evidence>
<feature type="domain" description="HAMP" evidence="14">
    <location>
        <begin position="57"/>
        <end position="110"/>
    </location>
</feature>
<evidence type="ECO:0000256" key="6">
    <source>
        <dbReference type="ARBA" id="ARBA00022679"/>
    </source>
</evidence>
<evidence type="ECO:0000256" key="11">
    <source>
        <dbReference type="ARBA" id="ARBA00023136"/>
    </source>
</evidence>
<dbReference type="SMART" id="SM00304">
    <property type="entry name" value="HAMP"/>
    <property type="match status" value="1"/>
</dbReference>
<dbReference type="Pfam" id="PF00672">
    <property type="entry name" value="HAMP"/>
    <property type="match status" value="1"/>
</dbReference>
<evidence type="ECO:0000256" key="3">
    <source>
        <dbReference type="ARBA" id="ARBA00012438"/>
    </source>
</evidence>
<dbReference type="InterPro" id="IPR050482">
    <property type="entry name" value="Sensor_HK_TwoCompSys"/>
</dbReference>
<accession>A0A9X7VXH7</accession>
<dbReference type="Gene3D" id="1.20.5.1930">
    <property type="match status" value="1"/>
</dbReference>
<reference evidence="15 16" key="1">
    <citation type="submission" date="2021-02" db="EMBL/GenBank/DDBJ databases">
        <title>Alicyclobacillus curvatus sp. nov. and Alicyclobacillus mengziensis sp. nov., two acidophilic bacteria isolated from acid mine drainage.</title>
        <authorList>
            <person name="Huang Y."/>
        </authorList>
    </citation>
    <scope>NUCLEOTIDE SEQUENCE [LARGE SCALE GENOMIC DNA]</scope>
    <source>
        <strain evidence="15 16">S30H14</strain>
    </source>
</reference>
<evidence type="ECO:0000256" key="10">
    <source>
        <dbReference type="ARBA" id="ARBA00023012"/>
    </source>
</evidence>
<dbReference type="PANTHER" id="PTHR24421:SF37">
    <property type="entry name" value="SENSOR HISTIDINE KINASE NARS"/>
    <property type="match status" value="1"/>
</dbReference>
<evidence type="ECO:0000256" key="8">
    <source>
        <dbReference type="ARBA" id="ARBA00022777"/>
    </source>
</evidence>
<dbReference type="KEGG" id="afx:JZ786_18100"/>
<dbReference type="SMART" id="SM00387">
    <property type="entry name" value="HATPase_c"/>
    <property type="match status" value="1"/>
</dbReference>
<proteinExistence type="predicted"/>
<gene>
    <name evidence="15" type="ORF">JZ786_18100</name>
</gene>
<dbReference type="SUPFAM" id="SSF158472">
    <property type="entry name" value="HAMP domain-like"/>
    <property type="match status" value="1"/>
</dbReference>
<keyword evidence="10" id="KW-0902">Two-component regulatory system</keyword>
<keyword evidence="5" id="KW-0597">Phosphoprotein</keyword>
<keyword evidence="4" id="KW-1003">Cell membrane</keyword>
<dbReference type="EC" id="2.7.13.3" evidence="3"/>
<dbReference type="SUPFAM" id="SSF55874">
    <property type="entry name" value="ATPase domain of HSP90 chaperone/DNA topoisomerase II/histidine kinase"/>
    <property type="match status" value="1"/>
</dbReference>
<keyword evidence="12" id="KW-0175">Coiled coil</keyword>
<feature type="transmembrane region" description="Helical" evidence="13">
    <location>
        <begin position="34"/>
        <end position="55"/>
    </location>
</feature>
<evidence type="ECO:0000256" key="9">
    <source>
        <dbReference type="ARBA" id="ARBA00022989"/>
    </source>
</evidence>
<keyword evidence="16" id="KW-1185">Reference proteome</keyword>
<dbReference type="InterPro" id="IPR003660">
    <property type="entry name" value="HAMP_dom"/>
</dbReference>
<evidence type="ECO:0000313" key="15">
    <source>
        <dbReference type="EMBL" id="QSO46380.1"/>
    </source>
</evidence>
<dbReference type="RefSeq" id="WP_206655749.1">
    <property type="nucleotide sequence ID" value="NZ_CP071182.1"/>
</dbReference>
<feature type="transmembrane region" description="Helical" evidence="13">
    <location>
        <begin position="7"/>
        <end position="28"/>
    </location>
</feature>
<dbReference type="GO" id="GO:0005886">
    <property type="term" value="C:plasma membrane"/>
    <property type="evidence" value="ECO:0007669"/>
    <property type="project" value="UniProtKB-SubCell"/>
</dbReference>
<dbReference type="EMBL" id="CP071182">
    <property type="protein sequence ID" value="QSO46380.1"/>
    <property type="molecule type" value="Genomic_DNA"/>
</dbReference>
<keyword evidence="6" id="KW-0808">Transferase</keyword>
<dbReference type="Gene3D" id="3.30.565.10">
    <property type="entry name" value="Histidine kinase-like ATPase, C-terminal domain"/>
    <property type="match status" value="1"/>
</dbReference>
<protein>
    <recommendedName>
        <fullName evidence="3">histidine kinase</fullName>
        <ecNumber evidence="3">2.7.13.3</ecNumber>
    </recommendedName>
</protein>
<dbReference type="PROSITE" id="PS50885">
    <property type="entry name" value="HAMP"/>
    <property type="match status" value="1"/>
</dbReference>